<name>A0A2C5XDC7_9HYPO</name>
<accession>A0A2C5XDC7</accession>
<dbReference type="OrthoDB" id="4330845at2759"/>
<sequence>MDDDPVPTTERYRKAVAEKDGTTMESVLKDLLERAVGVAADTLIDADLSNELRDALQEVAAVEASLKEPLNNGGTSLYNYGSGVQFHHGGQGHQNHCAGGVQITGNSSTNHMMPGGSVS</sequence>
<organism evidence="1 2">
    <name type="scientific">Ophiocordyceps australis</name>
    <dbReference type="NCBI Taxonomy" id="1399860"/>
    <lineage>
        <taxon>Eukaryota</taxon>
        <taxon>Fungi</taxon>
        <taxon>Dikarya</taxon>
        <taxon>Ascomycota</taxon>
        <taxon>Pezizomycotina</taxon>
        <taxon>Sordariomycetes</taxon>
        <taxon>Hypocreomycetidae</taxon>
        <taxon>Hypocreales</taxon>
        <taxon>Ophiocordycipitaceae</taxon>
        <taxon>Ophiocordyceps</taxon>
    </lineage>
</organism>
<dbReference type="EMBL" id="NJEU01001170">
    <property type="protein sequence ID" value="PHH68279.1"/>
    <property type="molecule type" value="Genomic_DNA"/>
</dbReference>
<dbReference type="AlphaFoldDB" id="A0A2C5XDC7"/>
<evidence type="ECO:0000313" key="1">
    <source>
        <dbReference type="EMBL" id="PHH68279.1"/>
    </source>
</evidence>
<gene>
    <name evidence="1" type="ORF">CDD82_678</name>
</gene>
<keyword evidence="2" id="KW-1185">Reference proteome</keyword>
<dbReference type="Proteomes" id="UP000224854">
    <property type="component" value="Unassembled WGS sequence"/>
</dbReference>
<reference evidence="1 2" key="1">
    <citation type="submission" date="2017-06" db="EMBL/GenBank/DDBJ databases">
        <title>Ant-infecting Ophiocordyceps genomes reveal a high diversity of potential behavioral manipulation genes and a possible major role for enterotoxins.</title>
        <authorList>
            <person name="De Bekker C."/>
            <person name="Evans H.C."/>
            <person name="Brachmann A."/>
            <person name="Hughes D.P."/>
        </authorList>
    </citation>
    <scope>NUCLEOTIDE SEQUENCE [LARGE SCALE GENOMIC DNA]</scope>
    <source>
        <strain evidence="1 2">1348a</strain>
    </source>
</reference>
<comment type="caution">
    <text evidence="1">The sequence shown here is derived from an EMBL/GenBank/DDBJ whole genome shotgun (WGS) entry which is preliminary data.</text>
</comment>
<protein>
    <recommendedName>
        <fullName evidence="3">NACHT-NTPase and P-loop NTPases N-terminal domain-containing protein</fullName>
    </recommendedName>
</protein>
<evidence type="ECO:0008006" key="3">
    <source>
        <dbReference type="Google" id="ProtNLM"/>
    </source>
</evidence>
<proteinExistence type="predicted"/>
<evidence type="ECO:0000313" key="2">
    <source>
        <dbReference type="Proteomes" id="UP000224854"/>
    </source>
</evidence>